<evidence type="ECO:0000259" key="8">
    <source>
        <dbReference type="Pfam" id="PF00535"/>
    </source>
</evidence>
<evidence type="ECO:0000256" key="3">
    <source>
        <dbReference type="ARBA" id="ARBA00022679"/>
    </source>
</evidence>
<keyword evidence="2" id="KW-0328">Glycosyltransferase</keyword>
<keyword evidence="6" id="KW-1133">Transmembrane helix</keyword>
<dbReference type="Pfam" id="PF00535">
    <property type="entry name" value="Glycos_transf_2"/>
    <property type="match status" value="1"/>
</dbReference>
<dbReference type="CDD" id="cd04179">
    <property type="entry name" value="DPM_DPG-synthase_like"/>
    <property type="match status" value="1"/>
</dbReference>
<dbReference type="AlphaFoldDB" id="A0A3L7ZU87"/>
<keyword evidence="7" id="KW-0472">Membrane</keyword>
<protein>
    <submittedName>
        <fullName evidence="9">Glycosyltransferase family 2 protein</fullName>
    </submittedName>
</protein>
<organism evidence="9 10">
    <name type="scientific">Parabacteroides distasonis</name>
    <dbReference type="NCBI Taxonomy" id="823"/>
    <lineage>
        <taxon>Bacteria</taxon>
        <taxon>Pseudomonadati</taxon>
        <taxon>Bacteroidota</taxon>
        <taxon>Bacteroidia</taxon>
        <taxon>Bacteroidales</taxon>
        <taxon>Tannerellaceae</taxon>
        <taxon>Parabacteroides</taxon>
    </lineage>
</organism>
<evidence type="ECO:0000256" key="7">
    <source>
        <dbReference type="ARBA" id="ARBA00023136"/>
    </source>
</evidence>
<evidence type="ECO:0000256" key="4">
    <source>
        <dbReference type="ARBA" id="ARBA00022692"/>
    </source>
</evidence>
<evidence type="ECO:0000256" key="6">
    <source>
        <dbReference type="ARBA" id="ARBA00022989"/>
    </source>
</evidence>
<evidence type="ECO:0000256" key="2">
    <source>
        <dbReference type="ARBA" id="ARBA00022676"/>
    </source>
</evidence>
<dbReference type="GO" id="GO:0005886">
    <property type="term" value="C:plasma membrane"/>
    <property type="evidence" value="ECO:0007669"/>
    <property type="project" value="TreeGrafter"/>
</dbReference>
<sequence>MNCTENYTLTIIVPVYNEEENIRYVKERVGAYLPVCPVPACVLFVDDGSSDRGLERIREVCEETPHFYYVALRKNGGLSCALKAGIDYAGSRYIGYIDADMQTDVRDFDLLLPYIHDYPLVMGIRACRKDSSFKRAQSRVANSFRRMITHDRATDTGCPLKIMWTDYARRIPFFSGMHRFLPALIGLQEGGCFREVAVRHYPRKAGISKYHFWNRSVSPLIDCFVFRWMKCRFINYKVSDTNVVDDGI</sequence>
<dbReference type="InterPro" id="IPR050256">
    <property type="entry name" value="Glycosyltransferase_2"/>
</dbReference>
<dbReference type="Proteomes" id="UP000278164">
    <property type="component" value="Unassembled WGS sequence"/>
</dbReference>
<keyword evidence="4" id="KW-0812">Transmembrane</keyword>
<dbReference type="InterPro" id="IPR029044">
    <property type="entry name" value="Nucleotide-diphossugar_trans"/>
</dbReference>
<dbReference type="GO" id="GO:0009103">
    <property type="term" value="P:lipopolysaccharide biosynthetic process"/>
    <property type="evidence" value="ECO:0007669"/>
    <property type="project" value="UniProtKB-KW"/>
</dbReference>
<comment type="caution">
    <text evidence="9">The sequence shown here is derived from an EMBL/GenBank/DDBJ whole genome shotgun (WGS) entry which is preliminary data.</text>
</comment>
<dbReference type="GO" id="GO:0099621">
    <property type="term" value="F:undecaprenyl-phosphate 4-deoxy-4-formamido-L-arabinose transferase activity"/>
    <property type="evidence" value="ECO:0007669"/>
    <property type="project" value="TreeGrafter"/>
</dbReference>
<gene>
    <name evidence="9" type="ORF">D7V78_01815</name>
</gene>
<name>A0A3L7ZU87_PARDI</name>
<dbReference type="OrthoDB" id="9807778at2"/>
<accession>A0A3L7ZU87</accession>
<proteinExistence type="predicted"/>
<dbReference type="SUPFAM" id="SSF53448">
    <property type="entry name" value="Nucleotide-diphospho-sugar transferases"/>
    <property type="match status" value="1"/>
</dbReference>
<evidence type="ECO:0000256" key="5">
    <source>
        <dbReference type="ARBA" id="ARBA00022985"/>
    </source>
</evidence>
<dbReference type="PANTHER" id="PTHR48090">
    <property type="entry name" value="UNDECAPRENYL-PHOSPHATE 4-DEOXY-4-FORMAMIDO-L-ARABINOSE TRANSFERASE-RELATED"/>
    <property type="match status" value="1"/>
</dbReference>
<keyword evidence="3 9" id="KW-0808">Transferase</keyword>
<dbReference type="EMBL" id="RAYI01000001">
    <property type="protein sequence ID" value="RLT75268.1"/>
    <property type="molecule type" value="Genomic_DNA"/>
</dbReference>
<dbReference type="RefSeq" id="WP_121734733.1">
    <property type="nucleotide sequence ID" value="NZ_QXXG01000001.1"/>
</dbReference>
<reference evidence="9 10" key="1">
    <citation type="submission" date="2018-09" db="EMBL/GenBank/DDBJ databases">
        <title>Murine metabolic-syndrome-specific gut microbial biobank.</title>
        <authorList>
            <person name="Liu C."/>
        </authorList>
    </citation>
    <scope>NUCLEOTIDE SEQUENCE [LARGE SCALE GENOMIC DNA]</scope>
    <source>
        <strain evidence="9 10">8-P5</strain>
    </source>
</reference>
<keyword evidence="5" id="KW-0448">Lipopolysaccharide biosynthesis</keyword>
<dbReference type="PANTHER" id="PTHR48090:SF3">
    <property type="entry name" value="UNDECAPRENYL-PHOSPHATE 4-DEOXY-4-FORMAMIDO-L-ARABINOSE TRANSFERASE"/>
    <property type="match status" value="1"/>
</dbReference>
<feature type="domain" description="Glycosyltransferase 2-like" evidence="8">
    <location>
        <begin position="10"/>
        <end position="151"/>
    </location>
</feature>
<keyword evidence="1" id="KW-1003">Cell membrane</keyword>
<dbReference type="InterPro" id="IPR001173">
    <property type="entry name" value="Glyco_trans_2-like"/>
</dbReference>
<evidence type="ECO:0000313" key="9">
    <source>
        <dbReference type="EMBL" id="RLT75268.1"/>
    </source>
</evidence>
<evidence type="ECO:0000313" key="10">
    <source>
        <dbReference type="Proteomes" id="UP000278164"/>
    </source>
</evidence>
<dbReference type="Gene3D" id="3.90.550.10">
    <property type="entry name" value="Spore Coat Polysaccharide Biosynthesis Protein SpsA, Chain A"/>
    <property type="match status" value="1"/>
</dbReference>
<evidence type="ECO:0000256" key="1">
    <source>
        <dbReference type="ARBA" id="ARBA00022475"/>
    </source>
</evidence>